<organism evidence="2 3">
    <name type="scientific">Kurthia populi</name>
    <dbReference type="NCBI Taxonomy" id="1562132"/>
    <lineage>
        <taxon>Bacteria</taxon>
        <taxon>Bacillati</taxon>
        <taxon>Bacillota</taxon>
        <taxon>Bacilli</taxon>
        <taxon>Bacillales</taxon>
        <taxon>Caryophanaceae</taxon>
        <taxon>Kurthia</taxon>
    </lineage>
</organism>
<gene>
    <name evidence="2" type="ORF">ACFSY7_16735</name>
</gene>
<name>A0ABW5Y547_9BACL</name>
<feature type="region of interest" description="Disordered" evidence="1">
    <location>
        <begin position="51"/>
        <end position="78"/>
    </location>
</feature>
<dbReference type="Proteomes" id="UP001597568">
    <property type="component" value="Unassembled WGS sequence"/>
</dbReference>
<dbReference type="EMBL" id="JBHUOR010000135">
    <property type="protein sequence ID" value="MFD2870139.1"/>
    <property type="molecule type" value="Genomic_DNA"/>
</dbReference>
<evidence type="ECO:0000313" key="3">
    <source>
        <dbReference type="Proteomes" id="UP001597568"/>
    </source>
</evidence>
<sequence>MMRKRRMMEIMMRMARTKSDVDMTVMHLLSTISKSSLSSVEKKVLMNHLKDVQKQDEKTKEYEQKTNNPLAERSSKRIEKRQSYADVLRVYR</sequence>
<keyword evidence="3" id="KW-1185">Reference proteome</keyword>
<accession>A0ABW5Y547</accession>
<protein>
    <submittedName>
        <fullName evidence="2">Uncharacterized protein</fullName>
    </submittedName>
</protein>
<feature type="compositionally biased region" description="Basic and acidic residues" evidence="1">
    <location>
        <begin position="51"/>
        <end position="64"/>
    </location>
</feature>
<reference evidence="3" key="1">
    <citation type="journal article" date="2019" name="Int. J. Syst. Evol. Microbiol.">
        <title>The Global Catalogue of Microorganisms (GCM) 10K type strain sequencing project: providing services to taxonomists for standard genome sequencing and annotation.</title>
        <authorList>
            <consortium name="The Broad Institute Genomics Platform"/>
            <consortium name="The Broad Institute Genome Sequencing Center for Infectious Disease"/>
            <person name="Wu L."/>
            <person name="Ma J."/>
        </authorList>
    </citation>
    <scope>NUCLEOTIDE SEQUENCE [LARGE SCALE GENOMIC DNA]</scope>
    <source>
        <strain evidence="3">KCTC 33522</strain>
    </source>
</reference>
<evidence type="ECO:0000313" key="2">
    <source>
        <dbReference type="EMBL" id="MFD2870139.1"/>
    </source>
</evidence>
<evidence type="ECO:0000256" key="1">
    <source>
        <dbReference type="SAM" id="MobiDB-lite"/>
    </source>
</evidence>
<comment type="caution">
    <text evidence="2">The sequence shown here is derived from an EMBL/GenBank/DDBJ whole genome shotgun (WGS) entry which is preliminary data.</text>
</comment>
<proteinExistence type="predicted"/>